<organism evidence="1 2">
    <name type="scientific">Glycomyces buryatensis</name>
    <dbReference type="NCBI Taxonomy" id="2570927"/>
    <lineage>
        <taxon>Bacteria</taxon>
        <taxon>Bacillati</taxon>
        <taxon>Actinomycetota</taxon>
        <taxon>Actinomycetes</taxon>
        <taxon>Glycomycetales</taxon>
        <taxon>Glycomycetaceae</taxon>
        <taxon>Glycomyces</taxon>
    </lineage>
</organism>
<reference evidence="1 2" key="2">
    <citation type="submission" date="2019-05" db="EMBL/GenBank/DDBJ databases">
        <title>Glycomyces buryatensis sp. nov.</title>
        <authorList>
            <person name="Nikitina E."/>
        </authorList>
    </citation>
    <scope>NUCLEOTIDE SEQUENCE [LARGE SCALE GENOMIC DNA]</scope>
    <source>
        <strain evidence="1 2">18</strain>
    </source>
</reference>
<dbReference type="Gene3D" id="1.25.10.10">
    <property type="entry name" value="Leucine-rich Repeat Variant"/>
    <property type="match status" value="1"/>
</dbReference>
<protein>
    <recommendedName>
        <fullName evidence="3">HEAT repeat domain-containing protein</fullName>
    </recommendedName>
</protein>
<dbReference type="RefSeq" id="WP_136533261.1">
    <property type="nucleotide sequence ID" value="NZ_STGY01000010.1"/>
</dbReference>
<comment type="caution">
    <text evidence="1">The sequence shown here is derived from an EMBL/GenBank/DDBJ whole genome shotgun (WGS) entry which is preliminary data.</text>
</comment>
<reference evidence="2" key="1">
    <citation type="submission" date="2019-04" db="EMBL/GenBank/DDBJ databases">
        <title>Nocardioides xinjiangensis sp. nov.</title>
        <authorList>
            <person name="Liu S."/>
        </authorList>
    </citation>
    <scope>NUCLEOTIDE SEQUENCE [LARGE SCALE GENOMIC DNA]</scope>
    <source>
        <strain evidence="2">18</strain>
    </source>
</reference>
<name>A0A4S8QGT1_9ACTN</name>
<dbReference type="InterPro" id="IPR011989">
    <property type="entry name" value="ARM-like"/>
</dbReference>
<accession>A0A4S8QGT1</accession>
<proteinExistence type="predicted"/>
<evidence type="ECO:0008006" key="3">
    <source>
        <dbReference type="Google" id="ProtNLM"/>
    </source>
</evidence>
<dbReference type="InterPro" id="IPR016024">
    <property type="entry name" value="ARM-type_fold"/>
</dbReference>
<dbReference type="SUPFAM" id="SSF48371">
    <property type="entry name" value="ARM repeat"/>
    <property type="match status" value="1"/>
</dbReference>
<gene>
    <name evidence="1" type="ORF">FAB82_04070</name>
</gene>
<dbReference type="OrthoDB" id="9132361at2"/>
<dbReference type="AlphaFoldDB" id="A0A4S8QGT1"/>
<sequence>MIGSADEFVTLRSSGDPAEYRRAAHEEAPLAVWLAVIDGHPEYRKWVAHNKTVPLEVLDLLAGDEDAIVRLRVAGKRKVSDRILRRLADDSHESVRMRVARHRNASRETLRLLEQDSWDEVRKVVRDRLTD</sequence>
<evidence type="ECO:0000313" key="1">
    <source>
        <dbReference type="EMBL" id="THV42931.1"/>
    </source>
</evidence>
<dbReference type="EMBL" id="STGY01000010">
    <property type="protein sequence ID" value="THV42931.1"/>
    <property type="molecule type" value="Genomic_DNA"/>
</dbReference>
<keyword evidence="2" id="KW-1185">Reference proteome</keyword>
<dbReference type="Proteomes" id="UP000308760">
    <property type="component" value="Unassembled WGS sequence"/>
</dbReference>
<evidence type="ECO:0000313" key="2">
    <source>
        <dbReference type="Proteomes" id="UP000308760"/>
    </source>
</evidence>